<dbReference type="EMBL" id="LEKV01003455">
    <property type="protein sequence ID" value="KVH99530.1"/>
    <property type="molecule type" value="Genomic_DNA"/>
</dbReference>
<dbReference type="Proteomes" id="UP000243975">
    <property type="component" value="Unassembled WGS sequence"/>
</dbReference>
<dbReference type="InterPro" id="IPR008540">
    <property type="entry name" value="BES1_N"/>
</dbReference>
<name>A0A103XZ27_CYNCS</name>
<evidence type="ECO:0000256" key="6">
    <source>
        <dbReference type="SAM" id="MobiDB-lite"/>
    </source>
</evidence>
<keyword evidence="2 5" id="KW-0805">Transcription regulation</keyword>
<feature type="compositionally biased region" description="Low complexity" evidence="6">
    <location>
        <begin position="83"/>
        <end position="101"/>
    </location>
</feature>
<dbReference type="AlphaFoldDB" id="A0A103XZ27"/>
<dbReference type="Pfam" id="PF05687">
    <property type="entry name" value="BES1_N"/>
    <property type="match status" value="1"/>
</dbReference>
<reference evidence="8 9" key="1">
    <citation type="journal article" date="2016" name="Sci. Rep.">
        <title>The genome sequence of the outbreeding globe artichoke constructed de novo incorporating a phase-aware low-pass sequencing strategy of F1 progeny.</title>
        <authorList>
            <person name="Scaglione D."/>
            <person name="Reyes-Chin-Wo S."/>
            <person name="Acquadro A."/>
            <person name="Froenicke L."/>
            <person name="Portis E."/>
            <person name="Beitel C."/>
            <person name="Tirone M."/>
            <person name="Mauro R."/>
            <person name="Lo Monaco A."/>
            <person name="Mauromicale G."/>
            <person name="Faccioli P."/>
            <person name="Cattivelli L."/>
            <person name="Rieseberg L."/>
            <person name="Michelmore R."/>
            <person name="Lanteri S."/>
        </authorList>
    </citation>
    <scope>NUCLEOTIDE SEQUENCE [LARGE SCALE GENOMIC DNA]</scope>
    <source>
        <strain evidence="8">2C</strain>
    </source>
</reference>
<feature type="region of interest" description="Disordered" evidence="6">
    <location>
        <begin position="64"/>
        <end position="152"/>
    </location>
</feature>
<comment type="function">
    <text evidence="5">Functions in brassinosteroid signaling. May function as transcriptional repressor.</text>
</comment>
<evidence type="ECO:0000256" key="5">
    <source>
        <dbReference type="RuleBase" id="RU369040"/>
    </source>
</evidence>
<accession>A0A103XZ27</accession>
<dbReference type="GO" id="GO:0003700">
    <property type="term" value="F:DNA-binding transcription factor activity"/>
    <property type="evidence" value="ECO:0007669"/>
    <property type="project" value="UniProtKB-UniRule"/>
</dbReference>
<evidence type="ECO:0000259" key="7">
    <source>
        <dbReference type="Pfam" id="PF05687"/>
    </source>
</evidence>
<comment type="caution">
    <text evidence="8">The sequence shown here is derived from an EMBL/GenBank/DDBJ whole genome shotgun (WGS) entry which is preliminary data.</text>
</comment>
<dbReference type="GO" id="GO:0003677">
    <property type="term" value="F:DNA binding"/>
    <property type="evidence" value="ECO:0007669"/>
    <property type="project" value="UniProtKB-UniRule"/>
</dbReference>
<evidence type="ECO:0000256" key="2">
    <source>
        <dbReference type="ARBA" id="ARBA00023015"/>
    </source>
</evidence>
<proteinExistence type="inferred from homology"/>
<protein>
    <recommendedName>
        <fullName evidence="5">Protein BZR1 homolog</fullName>
    </recommendedName>
    <alternativeName>
        <fullName evidence="5">Protein BRASSINAZOLE-RESISTANT 1 homolog</fullName>
    </alternativeName>
</protein>
<comment type="similarity">
    <text evidence="1 5">Belongs to the BZR/LAT61 family.</text>
</comment>
<gene>
    <name evidence="8" type="ORF">Ccrd_022235</name>
</gene>
<evidence type="ECO:0000313" key="8">
    <source>
        <dbReference type="EMBL" id="KVH99530.1"/>
    </source>
</evidence>
<organism evidence="8 9">
    <name type="scientific">Cynara cardunculus var. scolymus</name>
    <name type="common">Globe artichoke</name>
    <name type="synonym">Cynara scolymus</name>
    <dbReference type="NCBI Taxonomy" id="59895"/>
    <lineage>
        <taxon>Eukaryota</taxon>
        <taxon>Viridiplantae</taxon>
        <taxon>Streptophyta</taxon>
        <taxon>Embryophyta</taxon>
        <taxon>Tracheophyta</taxon>
        <taxon>Spermatophyta</taxon>
        <taxon>Magnoliopsida</taxon>
        <taxon>eudicotyledons</taxon>
        <taxon>Gunneridae</taxon>
        <taxon>Pentapetalae</taxon>
        <taxon>asterids</taxon>
        <taxon>campanulids</taxon>
        <taxon>Asterales</taxon>
        <taxon>Asteraceae</taxon>
        <taxon>Carduoideae</taxon>
        <taxon>Cardueae</taxon>
        <taxon>Carduinae</taxon>
        <taxon>Cynara</taxon>
    </lineage>
</organism>
<feature type="compositionally biased region" description="Low complexity" evidence="6">
    <location>
        <begin position="116"/>
        <end position="134"/>
    </location>
</feature>
<dbReference type="Gramene" id="KVH99530">
    <property type="protein sequence ID" value="KVH99530"/>
    <property type="gene ID" value="Ccrd_022235"/>
</dbReference>
<dbReference type="PANTHER" id="PTHR31506:SF29">
    <property type="entry name" value="PROTEIN BZR1 HOMOLOG"/>
    <property type="match status" value="1"/>
</dbReference>
<dbReference type="STRING" id="59895.A0A103XZ27"/>
<evidence type="ECO:0000256" key="1">
    <source>
        <dbReference type="ARBA" id="ARBA00005909"/>
    </source>
</evidence>
<dbReference type="GO" id="GO:0005634">
    <property type="term" value="C:nucleus"/>
    <property type="evidence" value="ECO:0007669"/>
    <property type="project" value="UniProtKB-SubCell"/>
</dbReference>
<keyword evidence="3 5" id="KW-0238">DNA-binding</keyword>
<keyword evidence="5" id="KW-1070">Brassinosteroid signaling pathway</keyword>
<evidence type="ECO:0000313" key="9">
    <source>
        <dbReference type="Proteomes" id="UP000243975"/>
    </source>
</evidence>
<sequence>MPVWVTDMINFDSDNQVLGTETPVFNGVAPGAELFDKIFNQGPLALCKEAGWVVLPDGTTFRKGCKPSPSSVEIKCTSANTTPSSSQRPSPPSSSFRSPSRLDSKNPPSNNPFGFLSNSIPPSLPPLRISSSAPVTPPLSSPTSKFPKKNNLDWKISPNNTLPPSVCQFLHHQCPLARTGTSGSGLLLYQSAMSLIGAPLVPSNG</sequence>
<keyword evidence="9" id="KW-1185">Reference proteome</keyword>
<evidence type="ECO:0000256" key="4">
    <source>
        <dbReference type="ARBA" id="ARBA00023163"/>
    </source>
</evidence>
<dbReference type="InterPro" id="IPR033264">
    <property type="entry name" value="BZR"/>
</dbReference>
<dbReference type="GO" id="GO:0009742">
    <property type="term" value="P:brassinosteroid mediated signaling pathway"/>
    <property type="evidence" value="ECO:0007669"/>
    <property type="project" value="UniProtKB-UniRule"/>
</dbReference>
<feature type="domain" description="BES1/BZR1 plant transcription factor N-terminal" evidence="7">
    <location>
        <begin position="45"/>
        <end position="108"/>
    </location>
</feature>
<evidence type="ECO:0000256" key="3">
    <source>
        <dbReference type="ARBA" id="ARBA00023125"/>
    </source>
</evidence>
<dbReference type="PANTHER" id="PTHR31506">
    <property type="entry name" value="BES1/BZR1 HOMOLOG PROTEIN 3-RELATED"/>
    <property type="match status" value="1"/>
</dbReference>
<dbReference type="GO" id="GO:0006351">
    <property type="term" value="P:DNA-templated transcription"/>
    <property type="evidence" value="ECO:0007669"/>
    <property type="project" value="InterPro"/>
</dbReference>
<comment type="subcellular location">
    <subcellularLocation>
        <location evidence="5">Nucleus</location>
    </subcellularLocation>
</comment>
<keyword evidence="4 5" id="KW-0804">Transcription</keyword>